<keyword evidence="2" id="KW-0805">Transcription regulation</keyword>
<comment type="similarity">
    <text evidence="1">Belongs to the sigma-70 factor family. ECF subfamily.</text>
</comment>
<dbReference type="InterPro" id="IPR013325">
    <property type="entry name" value="RNA_pol_sigma_r2"/>
</dbReference>
<dbReference type="AlphaFoldDB" id="A0A3E1Y2J7"/>
<dbReference type="RefSeq" id="WP_116978786.1">
    <property type="nucleotide sequence ID" value="NZ_QPMM01000018.1"/>
</dbReference>
<dbReference type="NCBIfam" id="TIGR02937">
    <property type="entry name" value="sigma70-ECF"/>
    <property type="match status" value="1"/>
</dbReference>
<dbReference type="PANTHER" id="PTHR43133:SF46">
    <property type="entry name" value="RNA POLYMERASE SIGMA-70 FACTOR ECF SUBFAMILY"/>
    <property type="match status" value="1"/>
</dbReference>
<evidence type="ECO:0000259" key="6">
    <source>
        <dbReference type="Pfam" id="PF08281"/>
    </source>
</evidence>
<dbReference type="Gene3D" id="1.10.1740.10">
    <property type="match status" value="1"/>
</dbReference>
<dbReference type="Pfam" id="PF04542">
    <property type="entry name" value="Sigma70_r2"/>
    <property type="match status" value="1"/>
</dbReference>
<dbReference type="OrthoDB" id="659361at2"/>
<comment type="caution">
    <text evidence="7">The sequence shown here is derived from an EMBL/GenBank/DDBJ whole genome shotgun (WGS) entry which is preliminary data.</text>
</comment>
<dbReference type="GO" id="GO:0016987">
    <property type="term" value="F:sigma factor activity"/>
    <property type="evidence" value="ECO:0007669"/>
    <property type="project" value="UniProtKB-KW"/>
</dbReference>
<feature type="domain" description="RNA polymerase sigma-70 region 2" evidence="5">
    <location>
        <begin position="14"/>
        <end position="79"/>
    </location>
</feature>
<dbReference type="Proteomes" id="UP000260644">
    <property type="component" value="Unassembled WGS sequence"/>
</dbReference>
<dbReference type="GO" id="GO:0003677">
    <property type="term" value="F:DNA binding"/>
    <property type="evidence" value="ECO:0007669"/>
    <property type="project" value="InterPro"/>
</dbReference>
<gene>
    <name evidence="7" type="ORF">DVR12_26255</name>
</gene>
<dbReference type="InterPro" id="IPR007627">
    <property type="entry name" value="RNA_pol_sigma70_r2"/>
</dbReference>
<dbReference type="PANTHER" id="PTHR43133">
    <property type="entry name" value="RNA POLYMERASE ECF-TYPE SIGMA FACTO"/>
    <property type="match status" value="1"/>
</dbReference>
<feature type="domain" description="RNA polymerase sigma factor 70 region 4 type 2" evidence="6">
    <location>
        <begin position="113"/>
        <end position="164"/>
    </location>
</feature>
<protein>
    <submittedName>
        <fullName evidence="7">RNA polymerase sigma-70 factor</fullName>
    </submittedName>
</protein>
<accession>A0A3E1Y2J7</accession>
<evidence type="ECO:0000259" key="5">
    <source>
        <dbReference type="Pfam" id="PF04542"/>
    </source>
</evidence>
<evidence type="ECO:0000256" key="2">
    <source>
        <dbReference type="ARBA" id="ARBA00023015"/>
    </source>
</evidence>
<dbReference type="EMBL" id="QPMM01000018">
    <property type="protein sequence ID" value="RFS18884.1"/>
    <property type="molecule type" value="Genomic_DNA"/>
</dbReference>
<dbReference type="InterPro" id="IPR014327">
    <property type="entry name" value="RNA_pol_sigma70_bacteroid"/>
</dbReference>
<reference evidence="7 8" key="1">
    <citation type="submission" date="2018-07" db="EMBL/GenBank/DDBJ databases">
        <title>Chitinophaga K2CV101002-2 sp. nov., isolated from a monsoon evergreen broad-leaved forest soil.</title>
        <authorList>
            <person name="Lv Y."/>
        </authorList>
    </citation>
    <scope>NUCLEOTIDE SEQUENCE [LARGE SCALE GENOMIC DNA]</scope>
    <source>
        <strain evidence="7 8">GDMCC 1.1288</strain>
    </source>
</reference>
<evidence type="ECO:0000313" key="7">
    <source>
        <dbReference type="EMBL" id="RFS18884.1"/>
    </source>
</evidence>
<dbReference type="SUPFAM" id="SSF88659">
    <property type="entry name" value="Sigma3 and sigma4 domains of RNA polymerase sigma factors"/>
    <property type="match status" value="1"/>
</dbReference>
<keyword evidence="3" id="KW-0731">Sigma factor</keyword>
<dbReference type="SUPFAM" id="SSF88946">
    <property type="entry name" value="Sigma2 domain of RNA polymerase sigma factors"/>
    <property type="match status" value="1"/>
</dbReference>
<dbReference type="Pfam" id="PF08281">
    <property type="entry name" value="Sigma70_r4_2"/>
    <property type="match status" value="1"/>
</dbReference>
<dbReference type="InterPro" id="IPR013324">
    <property type="entry name" value="RNA_pol_sigma_r3/r4-like"/>
</dbReference>
<dbReference type="InterPro" id="IPR036388">
    <property type="entry name" value="WH-like_DNA-bd_sf"/>
</dbReference>
<dbReference type="InterPro" id="IPR039425">
    <property type="entry name" value="RNA_pol_sigma-70-like"/>
</dbReference>
<evidence type="ECO:0000313" key="8">
    <source>
        <dbReference type="Proteomes" id="UP000260644"/>
    </source>
</evidence>
<sequence length="187" mass="21614">MVTTPSYAAYKELFHSQYSDLCNYAHSYLKDDAVAEDVVQETFIKLWEKHPELIEMPNIKAYLYRAVRNNSISVLRKQSTEDNGNKGYEWLQDSSEDPDANEIAASKPHYDKLIYEAIAQLPPQCREVFTCCRVQGMTHQQTAQKLGLSPKTVENYMGRALKLLRKYLYKYGLPIGILFLLKILETH</sequence>
<organism evidence="7 8">
    <name type="scientific">Chitinophaga silvatica</name>
    <dbReference type="NCBI Taxonomy" id="2282649"/>
    <lineage>
        <taxon>Bacteria</taxon>
        <taxon>Pseudomonadati</taxon>
        <taxon>Bacteroidota</taxon>
        <taxon>Chitinophagia</taxon>
        <taxon>Chitinophagales</taxon>
        <taxon>Chitinophagaceae</taxon>
        <taxon>Chitinophaga</taxon>
    </lineage>
</organism>
<dbReference type="Gene3D" id="1.10.10.10">
    <property type="entry name" value="Winged helix-like DNA-binding domain superfamily/Winged helix DNA-binding domain"/>
    <property type="match status" value="1"/>
</dbReference>
<dbReference type="NCBIfam" id="TIGR02985">
    <property type="entry name" value="Sig70_bacteroi1"/>
    <property type="match status" value="1"/>
</dbReference>
<dbReference type="InterPro" id="IPR014284">
    <property type="entry name" value="RNA_pol_sigma-70_dom"/>
</dbReference>
<dbReference type="GO" id="GO:0006352">
    <property type="term" value="P:DNA-templated transcription initiation"/>
    <property type="evidence" value="ECO:0007669"/>
    <property type="project" value="InterPro"/>
</dbReference>
<evidence type="ECO:0000256" key="3">
    <source>
        <dbReference type="ARBA" id="ARBA00023082"/>
    </source>
</evidence>
<evidence type="ECO:0000256" key="4">
    <source>
        <dbReference type="ARBA" id="ARBA00023163"/>
    </source>
</evidence>
<proteinExistence type="inferred from homology"/>
<keyword evidence="8" id="KW-1185">Reference proteome</keyword>
<dbReference type="InterPro" id="IPR013249">
    <property type="entry name" value="RNA_pol_sigma70_r4_t2"/>
</dbReference>
<evidence type="ECO:0000256" key="1">
    <source>
        <dbReference type="ARBA" id="ARBA00010641"/>
    </source>
</evidence>
<keyword evidence="4" id="KW-0804">Transcription</keyword>
<name>A0A3E1Y2J7_9BACT</name>
<dbReference type="CDD" id="cd06171">
    <property type="entry name" value="Sigma70_r4"/>
    <property type="match status" value="1"/>
</dbReference>